<comment type="catalytic activity">
    <reaction evidence="6">
        <text>5-(methylsulfanyl)-D-ribulose 1-phosphate = 5-methylsulfanyl-2,3-dioxopentyl phosphate + H2O</text>
        <dbReference type="Rhea" id="RHEA:15549"/>
        <dbReference type="ChEBI" id="CHEBI:15377"/>
        <dbReference type="ChEBI" id="CHEBI:58548"/>
        <dbReference type="ChEBI" id="CHEBI:58828"/>
        <dbReference type="EC" id="4.2.1.109"/>
    </reaction>
</comment>
<dbReference type="GO" id="GO:0008270">
    <property type="term" value="F:zinc ion binding"/>
    <property type="evidence" value="ECO:0007669"/>
    <property type="project" value="UniProtKB-UniRule"/>
</dbReference>
<evidence type="ECO:0000256" key="6">
    <source>
        <dbReference type="HAMAP-Rule" id="MF_01677"/>
    </source>
</evidence>
<gene>
    <name evidence="6" type="primary">mtnB</name>
    <name evidence="8" type="ORF">C0068_00150</name>
    <name evidence="9" type="ORF">D0911_18240</name>
</gene>
<evidence type="ECO:0000313" key="8">
    <source>
        <dbReference type="EMBL" id="POP54664.1"/>
    </source>
</evidence>
<reference evidence="8" key="1">
    <citation type="submission" date="2018-01" db="EMBL/GenBank/DDBJ databases">
        <authorList>
            <person name="Yu X.-D."/>
        </authorList>
    </citation>
    <scope>NUCLEOTIDE SEQUENCE</scope>
    <source>
        <strain evidence="8">ZX-21</strain>
    </source>
</reference>
<keyword evidence="5 6" id="KW-0456">Lyase</keyword>
<dbReference type="RefSeq" id="WP_103682468.1">
    <property type="nucleotide sequence ID" value="NZ_PQGG01000002.1"/>
</dbReference>
<dbReference type="PANTHER" id="PTHR10640:SF7">
    <property type="entry name" value="METHYLTHIORIBULOSE-1-PHOSPHATE DEHYDRATASE"/>
    <property type="match status" value="1"/>
</dbReference>
<keyword evidence="1 6" id="KW-0028">Amino-acid biosynthesis</keyword>
<comment type="caution">
    <text evidence="8">The sequence shown here is derived from an EMBL/GenBank/DDBJ whole genome shotgun (WGS) entry which is preliminary data.</text>
</comment>
<proteinExistence type="inferred from homology"/>
<keyword evidence="11" id="KW-1185">Reference proteome</keyword>
<dbReference type="Proteomes" id="UP000274695">
    <property type="component" value="Unassembled WGS sequence"/>
</dbReference>
<evidence type="ECO:0000313" key="9">
    <source>
        <dbReference type="EMBL" id="RNL58290.1"/>
    </source>
</evidence>
<dbReference type="Proteomes" id="UP000237222">
    <property type="component" value="Unassembled WGS sequence"/>
</dbReference>
<keyword evidence="2 6" id="KW-0479">Metal-binding</keyword>
<feature type="domain" description="Class II aldolase/adducin N-terminal" evidence="7">
    <location>
        <begin position="12"/>
        <end position="200"/>
    </location>
</feature>
<dbReference type="SUPFAM" id="SSF53639">
    <property type="entry name" value="AraD/HMP-PK domain-like"/>
    <property type="match status" value="1"/>
</dbReference>
<comment type="function">
    <text evidence="6">Catalyzes the dehydration of methylthioribulose-1-phosphate (MTRu-1-P) into 2,3-diketo-5-methylthiopentyl-1-phosphate (DK-MTP-1-P).</text>
</comment>
<protein>
    <recommendedName>
        <fullName evidence="6">Methylthioribulose-1-phosphate dehydratase</fullName>
        <shortName evidence="6">MTRu-1-P dehydratase</shortName>
        <ecNumber evidence="6">4.2.1.109</ecNumber>
    </recommendedName>
</protein>
<comment type="cofactor">
    <cofactor evidence="6">
        <name>Zn(2+)</name>
        <dbReference type="ChEBI" id="CHEBI:29105"/>
    </cofactor>
    <text evidence="6">Binds 1 zinc ion per subunit.</text>
</comment>
<feature type="binding site" evidence="6">
    <location>
        <position position="99"/>
    </location>
    <ligand>
        <name>Zn(2+)</name>
        <dbReference type="ChEBI" id="CHEBI:29105"/>
    </ligand>
</feature>
<dbReference type="InterPro" id="IPR036409">
    <property type="entry name" value="Aldolase_II/adducin_N_sf"/>
</dbReference>
<accession>A0A2S4HKY5</accession>
<dbReference type="GO" id="GO:0046570">
    <property type="term" value="F:methylthioribulose 1-phosphate dehydratase activity"/>
    <property type="evidence" value="ECO:0007669"/>
    <property type="project" value="UniProtKB-UniRule"/>
</dbReference>
<dbReference type="NCBIfam" id="NF006672">
    <property type="entry name" value="PRK09220.1"/>
    <property type="match status" value="1"/>
</dbReference>
<dbReference type="UniPathway" id="UPA00904">
    <property type="reaction ID" value="UER00875"/>
</dbReference>
<evidence type="ECO:0000256" key="5">
    <source>
        <dbReference type="ARBA" id="ARBA00023239"/>
    </source>
</evidence>
<dbReference type="SMART" id="SM01007">
    <property type="entry name" value="Aldolase_II"/>
    <property type="match status" value="1"/>
</dbReference>
<evidence type="ECO:0000259" key="7">
    <source>
        <dbReference type="SMART" id="SM01007"/>
    </source>
</evidence>
<keyword evidence="3 6" id="KW-0862">Zinc</keyword>
<evidence type="ECO:0000256" key="1">
    <source>
        <dbReference type="ARBA" id="ARBA00022605"/>
    </source>
</evidence>
<dbReference type="EMBL" id="PQGG01000002">
    <property type="protein sequence ID" value="POP54664.1"/>
    <property type="molecule type" value="Genomic_DNA"/>
</dbReference>
<feature type="binding site" evidence="6">
    <location>
        <position position="97"/>
    </location>
    <ligand>
        <name>Zn(2+)</name>
        <dbReference type="ChEBI" id="CHEBI:29105"/>
    </ligand>
</feature>
<dbReference type="OrthoDB" id="9805559at2"/>
<dbReference type="GO" id="GO:0005737">
    <property type="term" value="C:cytoplasm"/>
    <property type="evidence" value="ECO:0007669"/>
    <property type="project" value="UniProtKB-UniRule"/>
</dbReference>
<evidence type="ECO:0000313" key="10">
    <source>
        <dbReference type="Proteomes" id="UP000237222"/>
    </source>
</evidence>
<comment type="pathway">
    <text evidence="6">Amino-acid biosynthesis; L-methionine biosynthesis via salvage pathway; L-methionine from S-methyl-5-thio-alpha-D-ribose 1-phosphate: step 2/6.</text>
</comment>
<sequence>MIDSKYFYQQAIALAAAGEDLYQRGWVPATSGNFSARLDASSAIVTASGKHKGRLSPTDFIAVDLQANPISEGKPSAETELHTQLYARFPEIAAVLHCHSPKVTVISKAKPNTKAIHLEDYELLKAFDGVDTHATRVDIPIFDNTQDISALAAEVDTYLALHPTCPAYLIRGHGVYCWGKDIDSCMRNLEALDFLIECELELMRLAH</sequence>
<dbReference type="PANTHER" id="PTHR10640">
    <property type="entry name" value="METHYLTHIORIBULOSE-1-PHOSPHATE DEHYDRATASE"/>
    <property type="match status" value="1"/>
</dbReference>
<dbReference type="EMBL" id="RHGB01000030">
    <property type="protein sequence ID" value="RNL58290.1"/>
    <property type="molecule type" value="Genomic_DNA"/>
</dbReference>
<dbReference type="InterPro" id="IPR001303">
    <property type="entry name" value="Aldolase_II/adducin_N"/>
</dbReference>
<dbReference type="AlphaFoldDB" id="A0A2S4HKY5"/>
<dbReference type="GO" id="GO:0019509">
    <property type="term" value="P:L-methionine salvage from methylthioadenosine"/>
    <property type="evidence" value="ECO:0007669"/>
    <property type="project" value="UniProtKB-UniRule"/>
</dbReference>
<name>A0A2S4HKY5_9GAMM</name>
<reference evidence="9 11" key="2">
    <citation type="submission" date="2018-10" db="EMBL/GenBank/DDBJ databases">
        <title>Draft genome sequence of Zhongshania sp. DSW25-10.</title>
        <authorList>
            <person name="Oh J."/>
        </authorList>
    </citation>
    <scope>NUCLEOTIDE SEQUENCE [LARGE SCALE GENOMIC DNA]</scope>
    <source>
        <strain evidence="9 11">DSW25-10</strain>
    </source>
</reference>
<dbReference type="GO" id="GO:0005996">
    <property type="term" value="P:monosaccharide metabolic process"/>
    <property type="evidence" value="ECO:0007669"/>
    <property type="project" value="UniProtKB-ARBA"/>
</dbReference>
<evidence type="ECO:0000313" key="11">
    <source>
        <dbReference type="Proteomes" id="UP000274695"/>
    </source>
</evidence>
<dbReference type="InterPro" id="IPR017714">
    <property type="entry name" value="MethylthioRu-1-P_deHdtase_MtnB"/>
</dbReference>
<dbReference type="Gene3D" id="3.40.225.10">
    <property type="entry name" value="Class II aldolase/adducin N-terminal domain"/>
    <property type="match status" value="1"/>
</dbReference>
<dbReference type="NCBIfam" id="TIGR03328">
    <property type="entry name" value="salvage_mtnB"/>
    <property type="match status" value="1"/>
</dbReference>
<evidence type="ECO:0000256" key="2">
    <source>
        <dbReference type="ARBA" id="ARBA00022723"/>
    </source>
</evidence>
<dbReference type="EC" id="4.2.1.109" evidence="6"/>
<dbReference type="Pfam" id="PF00596">
    <property type="entry name" value="Aldolase_II"/>
    <property type="match status" value="1"/>
</dbReference>
<evidence type="ECO:0000256" key="3">
    <source>
        <dbReference type="ARBA" id="ARBA00022833"/>
    </source>
</evidence>
<comment type="similarity">
    <text evidence="6">Belongs to the aldolase class II family. MtnB subfamily.</text>
</comment>
<organism evidence="8 10">
    <name type="scientific">Zhongshania marina</name>
    <dbReference type="NCBI Taxonomy" id="2304603"/>
    <lineage>
        <taxon>Bacteria</taxon>
        <taxon>Pseudomonadati</taxon>
        <taxon>Pseudomonadota</taxon>
        <taxon>Gammaproteobacteria</taxon>
        <taxon>Cellvibrionales</taxon>
        <taxon>Spongiibacteraceae</taxon>
        <taxon>Zhongshania</taxon>
    </lineage>
</organism>
<evidence type="ECO:0000256" key="4">
    <source>
        <dbReference type="ARBA" id="ARBA00023167"/>
    </source>
</evidence>
<dbReference type="HAMAP" id="MF_01677">
    <property type="entry name" value="Salvage_MtnB"/>
    <property type="match status" value="1"/>
</dbReference>
<keyword evidence="4 6" id="KW-0486">Methionine biosynthesis</keyword>